<feature type="compositionally biased region" description="Basic and acidic residues" evidence="1">
    <location>
        <begin position="360"/>
        <end position="372"/>
    </location>
</feature>
<dbReference type="InParanoid" id="A0A194XJL7"/>
<name>A0A194XJL7_MOLSC</name>
<feature type="region of interest" description="Disordered" evidence="1">
    <location>
        <begin position="1"/>
        <end position="28"/>
    </location>
</feature>
<evidence type="ECO:0000313" key="2">
    <source>
        <dbReference type="EMBL" id="KUJ20435.1"/>
    </source>
</evidence>
<dbReference type="KEGG" id="psco:LY89DRAFT_640003"/>
<feature type="compositionally biased region" description="Polar residues" evidence="1">
    <location>
        <begin position="247"/>
        <end position="258"/>
    </location>
</feature>
<dbReference type="STRING" id="149040.A0A194XJL7"/>
<reference evidence="2 3" key="1">
    <citation type="submission" date="2015-10" db="EMBL/GenBank/DDBJ databases">
        <title>Full genome of DAOMC 229536 Phialocephala scopiformis, a fungal endophyte of spruce producing the potent anti-insectan compound rugulosin.</title>
        <authorList>
            <consortium name="DOE Joint Genome Institute"/>
            <person name="Walker A.K."/>
            <person name="Frasz S.L."/>
            <person name="Seifert K.A."/>
            <person name="Miller J.D."/>
            <person name="Mondo S.J."/>
            <person name="Labutti K."/>
            <person name="Lipzen A."/>
            <person name="Dockter R."/>
            <person name="Kennedy M."/>
            <person name="Grigoriev I.V."/>
            <person name="Spatafora J.W."/>
        </authorList>
    </citation>
    <scope>NUCLEOTIDE SEQUENCE [LARGE SCALE GENOMIC DNA]</scope>
    <source>
        <strain evidence="2 3">CBS 120377</strain>
    </source>
</reference>
<feature type="region of interest" description="Disordered" evidence="1">
    <location>
        <begin position="204"/>
        <end position="372"/>
    </location>
</feature>
<feature type="compositionally biased region" description="Low complexity" evidence="1">
    <location>
        <begin position="209"/>
        <end position="231"/>
    </location>
</feature>
<dbReference type="OrthoDB" id="4204700at2759"/>
<dbReference type="EMBL" id="KQ947409">
    <property type="protein sequence ID" value="KUJ20435.1"/>
    <property type="molecule type" value="Genomic_DNA"/>
</dbReference>
<feature type="compositionally biased region" description="Low complexity" evidence="1">
    <location>
        <begin position="332"/>
        <end position="341"/>
    </location>
</feature>
<organism evidence="2 3">
    <name type="scientific">Mollisia scopiformis</name>
    <name type="common">Conifer needle endophyte fungus</name>
    <name type="synonym">Phialocephala scopiformis</name>
    <dbReference type="NCBI Taxonomy" id="149040"/>
    <lineage>
        <taxon>Eukaryota</taxon>
        <taxon>Fungi</taxon>
        <taxon>Dikarya</taxon>
        <taxon>Ascomycota</taxon>
        <taxon>Pezizomycotina</taxon>
        <taxon>Leotiomycetes</taxon>
        <taxon>Helotiales</taxon>
        <taxon>Mollisiaceae</taxon>
        <taxon>Mollisia</taxon>
    </lineage>
</organism>
<dbReference type="RefSeq" id="XP_018074790.1">
    <property type="nucleotide sequence ID" value="XM_018211646.1"/>
</dbReference>
<sequence>MSRGKPDSSMSNDSFSDGAPSSDYDPYQNEQNPVTYHIDYSHFPKPIPIFGRLFGYNDAMVSQLVQRKLDNATKLLNRPVTQDEATALAYFSAKQVSIMSYGSPAGLAGGLWRCYATIDTFQFPFFKPDLEKFRFDKFPSTRAPVLRDLRAIAAWHMVRAASYSTVGITIGNILFGSYAASVTVAGEMLDTRLKTYVEAIRERQRQNIPQGTKGSQPQTGQTGTISTGGSKLPYDQSPAGIFGQADMTPSSGTYDSGVQVQPQRRQWPLPRQIPPQAPQAPADDQAKPFDMFDGASPTSGQGMMGDITPAQPQGSAWERLRRGEKPAAAPSTTTYQQQQRQTQREQRDGSTIGDGYTFSRSDEERSYAKEEAQKEFDARIELERRGGDFNAGNKRW</sequence>
<dbReference type="AlphaFoldDB" id="A0A194XJL7"/>
<dbReference type="Proteomes" id="UP000070700">
    <property type="component" value="Unassembled WGS sequence"/>
</dbReference>
<evidence type="ECO:0000256" key="1">
    <source>
        <dbReference type="SAM" id="MobiDB-lite"/>
    </source>
</evidence>
<evidence type="ECO:0000313" key="3">
    <source>
        <dbReference type="Proteomes" id="UP000070700"/>
    </source>
</evidence>
<gene>
    <name evidence="2" type="ORF">LY89DRAFT_640003</name>
</gene>
<dbReference type="GeneID" id="28821372"/>
<keyword evidence="3" id="KW-1185">Reference proteome</keyword>
<proteinExistence type="predicted"/>
<protein>
    <submittedName>
        <fullName evidence="2">Uncharacterized protein</fullName>
    </submittedName>
</protein>
<accession>A0A194XJL7</accession>
<feature type="compositionally biased region" description="Low complexity" evidence="1">
    <location>
        <begin position="259"/>
        <end position="270"/>
    </location>
</feature>